<reference evidence="1 2" key="1">
    <citation type="submission" date="2018-06" db="EMBL/GenBank/DDBJ databases">
        <authorList>
            <consortium name="Pathogen Informatics"/>
            <person name="Doyle S."/>
        </authorList>
    </citation>
    <scope>NUCLEOTIDE SEQUENCE [LARGE SCALE GENOMIC DNA]</scope>
    <source>
        <strain evidence="1 2">NCTC7582</strain>
    </source>
</reference>
<dbReference type="RefSeq" id="WP_112116229.1">
    <property type="nucleotide sequence ID" value="NZ_UAQE01000001.1"/>
</dbReference>
<dbReference type="EMBL" id="UAQE01000001">
    <property type="protein sequence ID" value="SPT95575.1"/>
    <property type="molecule type" value="Genomic_DNA"/>
</dbReference>
<organism evidence="1 2">
    <name type="scientific">Lysinibacillus capsici</name>
    <dbReference type="NCBI Taxonomy" id="2115968"/>
    <lineage>
        <taxon>Bacteria</taxon>
        <taxon>Bacillati</taxon>
        <taxon>Bacillota</taxon>
        <taxon>Bacilli</taxon>
        <taxon>Bacillales</taxon>
        <taxon>Bacillaceae</taxon>
        <taxon>Lysinibacillus</taxon>
    </lineage>
</organism>
<proteinExistence type="predicted"/>
<name>A0A2X0X9C9_9BACI</name>
<evidence type="ECO:0000313" key="1">
    <source>
        <dbReference type="EMBL" id="SPT95575.1"/>
    </source>
</evidence>
<protein>
    <submittedName>
        <fullName evidence="1">Uncharacterized protein</fullName>
    </submittedName>
</protein>
<accession>A0A2X0X9C9</accession>
<dbReference type="AlphaFoldDB" id="A0A2X0X9C9"/>
<evidence type="ECO:0000313" key="2">
    <source>
        <dbReference type="Proteomes" id="UP000251431"/>
    </source>
</evidence>
<dbReference type="Proteomes" id="UP000251431">
    <property type="component" value="Unassembled WGS sequence"/>
</dbReference>
<sequence>MDKEKLFKELEQLIKEIGDKQLPKNIEVNITYSTGEKDVLKVSEVFWANALIATKNRDKYLYIQDHLISLDHVVKMQFKNLNN</sequence>
<gene>
    <name evidence="1" type="ORF">NCTC7582_00076</name>
</gene>